<name>A0A381XCS6_9ZZZZ</name>
<dbReference type="AlphaFoldDB" id="A0A381XCS6"/>
<evidence type="ECO:0000313" key="3">
    <source>
        <dbReference type="EMBL" id="SVA62556.1"/>
    </source>
</evidence>
<feature type="region of interest" description="Disordered" evidence="1">
    <location>
        <begin position="629"/>
        <end position="648"/>
    </location>
</feature>
<feature type="transmembrane region" description="Helical" evidence="2">
    <location>
        <begin position="586"/>
        <end position="608"/>
    </location>
</feature>
<reference evidence="3" key="1">
    <citation type="submission" date="2018-05" db="EMBL/GenBank/DDBJ databases">
        <authorList>
            <person name="Lanie J.A."/>
            <person name="Ng W.-L."/>
            <person name="Kazmierczak K.M."/>
            <person name="Andrzejewski T.M."/>
            <person name="Davidsen T.M."/>
            <person name="Wayne K.J."/>
            <person name="Tettelin H."/>
            <person name="Glass J.I."/>
            <person name="Rusch D."/>
            <person name="Podicherti R."/>
            <person name="Tsui H.-C.T."/>
            <person name="Winkler M.E."/>
        </authorList>
    </citation>
    <scope>NUCLEOTIDE SEQUENCE</scope>
</reference>
<keyword evidence="2" id="KW-0812">Transmembrane</keyword>
<proteinExistence type="predicted"/>
<accession>A0A381XCS6</accession>
<protein>
    <submittedName>
        <fullName evidence="3">Uncharacterized protein</fullName>
    </submittedName>
</protein>
<feature type="non-terminal residue" evidence="3">
    <location>
        <position position="1"/>
    </location>
</feature>
<evidence type="ECO:0000256" key="2">
    <source>
        <dbReference type="SAM" id="Phobius"/>
    </source>
</evidence>
<organism evidence="3">
    <name type="scientific">marine metagenome</name>
    <dbReference type="NCBI Taxonomy" id="408172"/>
    <lineage>
        <taxon>unclassified sequences</taxon>
        <taxon>metagenomes</taxon>
        <taxon>ecological metagenomes</taxon>
    </lineage>
</organism>
<evidence type="ECO:0000256" key="1">
    <source>
        <dbReference type="SAM" id="MobiDB-lite"/>
    </source>
</evidence>
<dbReference type="EMBL" id="UINC01014713">
    <property type="protein sequence ID" value="SVA62556.1"/>
    <property type="molecule type" value="Genomic_DNA"/>
</dbReference>
<keyword evidence="2" id="KW-0472">Membrane</keyword>
<keyword evidence="2" id="KW-1133">Transmembrane helix</keyword>
<sequence length="648" mass="72107">WNPASESTIIPEADLVEAIDTSGLHHNLTAIWNSANHSAMPQNVSFREVWVNSTLPEVEKWHDYIATLTDISNNSAESFLSVAYDITAPHLVLSNIPWITNQENLTYTIQTEPGATVTHSGTPIELDESGHAEVTVQLTAAEVRSDASSPFYFVHGSSVFELEISDHAGNSITRKFIIVYDPNSPEVHLIDIADQAGYHYTSEQITNPVNMSEGFLYISTPVDVRDWCLKVSSVISNHFTEQCHYGQLIPPVVLDDTPGLSTIALQYQINATELPDGEYVISLELVDWANNTFIGEWPLALDRTTPVVDWEISPGTNSSFFDHRQGLSWLSSEEAHIRFTVDGVLISERIGVLGGALFELNHTGAHEVCLEAIDATEQQENSNRFLDCRNITLDPSIYQTQIISNWDGGLVSAGQVQATLQRGPDQEIWWSRSGSPDSNLIEPGADIVILTFNLLEGENQFVIEINALDHVDEYVLTIVKDTIAPELSFAEVENYSTPLETIRVVSGICENGAMLMLWTEIDSKELLCDSSGEFEIHIEIPVSPGTHIIEGLSVDTANNQRNYSIEVLKQEWLDWALEDARNSGPMLWWFSLAALLLIMGVSVTRAVIRRRRARIDRIERQGPDLDEIMSEIEDSVFSDSDVEGDEPS</sequence>
<gene>
    <name evidence="3" type="ORF">METZ01_LOCUS115410</name>
</gene>